<dbReference type="InterPro" id="IPR002346">
    <property type="entry name" value="Mopterin_DH_FAD-bd"/>
</dbReference>
<dbReference type="RefSeq" id="WP_092064214.1">
    <property type="nucleotide sequence ID" value="NZ_FOJU01000003.1"/>
</dbReference>
<dbReference type="InterPro" id="IPR036318">
    <property type="entry name" value="FAD-bd_PCMH-like_sf"/>
</dbReference>
<dbReference type="SUPFAM" id="SSF55447">
    <property type="entry name" value="CO dehydrogenase flavoprotein C-terminal domain-like"/>
    <property type="match status" value="1"/>
</dbReference>
<dbReference type="SMART" id="SM01092">
    <property type="entry name" value="CO_deh_flav_C"/>
    <property type="match status" value="1"/>
</dbReference>
<keyword evidence="2" id="KW-0274">FAD</keyword>
<dbReference type="InterPro" id="IPR016167">
    <property type="entry name" value="FAD-bd_PCMH_sub1"/>
</dbReference>
<feature type="domain" description="FAD-binding PCMH-type" evidence="3">
    <location>
        <begin position="1"/>
        <end position="221"/>
    </location>
</feature>
<gene>
    <name evidence="4" type="ORF">SAMN05421688_2100</name>
</gene>
<dbReference type="Gene3D" id="3.30.390.50">
    <property type="entry name" value="CO dehydrogenase flavoprotein, C-terminal domain"/>
    <property type="match status" value="1"/>
</dbReference>
<evidence type="ECO:0000256" key="1">
    <source>
        <dbReference type="ARBA" id="ARBA00022630"/>
    </source>
</evidence>
<dbReference type="GO" id="GO:0071949">
    <property type="term" value="F:FAD binding"/>
    <property type="evidence" value="ECO:0007669"/>
    <property type="project" value="InterPro"/>
</dbReference>
<dbReference type="InterPro" id="IPR016166">
    <property type="entry name" value="FAD-bd_PCMH"/>
</dbReference>
<name>A0A1I0XBF5_9RHOB</name>
<dbReference type="PANTHER" id="PTHR42659:SF9">
    <property type="entry name" value="XANTHINE DEHYDROGENASE FAD-BINDING SUBUNIT XDHB-RELATED"/>
    <property type="match status" value="1"/>
</dbReference>
<dbReference type="PROSITE" id="PS51387">
    <property type="entry name" value="FAD_PCMH"/>
    <property type="match status" value="1"/>
</dbReference>
<evidence type="ECO:0000313" key="4">
    <source>
        <dbReference type="EMBL" id="SFA98419.1"/>
    </source>
</evidence>
<dbReference type="Gene3D" id="3.30.465.10">
    <property type="match status" value="2"/>
</dbReference>
<keyword evidence="1" id="KW-0285">Flavoprotein</keyword>
<dbReference type="Proteomes" id="UP000198796">
    <property type="component" value="Unassembled WGS sequence"/>
</dbReference>
<dbReference type="EMBL" id="FOJU01000003">
    <property type="protein sequence ID" value="SFA98419.1"/>
    <property type="molecule type" value="Genomic_DNA"/>
</dbReference>
<protein>
    <submittedName>
        <fullName evidence="4">Xanthine dehydrogenase YagS FAD-binding subunit</fullName>
    </submittedName>
</protein>
<sequence>MRDFVYLQPRTLAEAMDAWRPGAAYMGGGTNLVDLMKTGALSPHTVIDITRLPDLDRIQRLPDGRLRIGALVRNSDLAHDPEVADAAPMLVEALLSGASGQLRNAATVGGNLLQRTRCPYFADPYSACNQRMPGAGCSAIGGETHNHAILGWTDECIATNPSDFCVPLAALGAVVQVRGANGLREIPIDAVHQPPGLGPAAGAALEPGDLVLAVILPTGFEATRAHSRYLKVRERTSFAFALTSAAVGLGIKDGVITLARIALGGVAMKPWRDAAAEDLLVGRPPETASFERAAEAVIAGARPSGENGYKIELARRTVIRALMFAAAGTPLRTPALPASPHGDFAHA</sequence>
<dbReference type="InterPro" id="IPR036683">
    <property type="entry name" value="CO_DH_flav_C_dom_sf"/>
</dbReference>
<reference evidence="4 5" key="1">
    <citation type="submission" date="2016-10" db="EMBL/GenBank/DDBJ databases">
        <authorList>
            <person name="de Groot N.N."/>
        </authorList>
    </citation>
    <scope>NUCLEOTIDE SEQUENCE [LARGE SCALE GENOMIC DNA]</scope>
    <source>
        <strain evidence="4 5">DSM 29316</strain>
    </source>
</reference>
<proteinExistence type="predicted"/>
<dbReference type="SUPFAM" id="SSF56176">
    <property type="entry name" value="FAD-binding/transporter-associated domain-like"/>
    <property type="match status" value="1"/>
</dbReference>
<dbReference type="Pfam" id="PF03450">
    <property type="entry name" value="CO_deh_flav_C"/>
    <property type="match status" value="1"/>
</dbReference>
<dbReference type="STRING" id="871651.SAMN05421688_2100"/>
<dbReference type="PANTHER" id="PTHR42659">
    <property type="entry name" value="XANTHINE DEHYDROGENASE SUBUNIT C-RELATED"/>
    <property type="match status" value="1"/>
</dbReference>
<dbReference type="OrthoDB" id="9814706at2"/>
<dbReference type="InterPro" id="IPR005107">
    <property type="entry name" value="CO_DH_flav_C"/>
</dbReference>
<dbReference type="Pfam" id="PF00941">
    <property type="entry name" value="FAD_binding_5"/>
    <property type="match status" value="1"/>
</dbReference>
<organism evidence="4 5">
    <name type="scientific">Poseidonocella pacifica</name>
    <dbReference type="NCBI Taxonomy" id="871651"/>
    <lineage>
        <taxon>Bacteria</taxon>
        <taxon>Pseudomonadati</taxon>
        <taxon>Pseudomonadota</taxon>
        <taxon>Alphaproteobacteria</taxon>
        <taxon>Rhodobacterales</taxon>
        <taxon>Roseobacteraceae</taxon>
        <taxon>Poseidonocella</taxon>
    </lineage>
</organism>
<dbReference type="InterPro" id="IPR016169">
    <property type="entry name" value="FAD-bd_PCMH_sub2"/>
</dbReference>
<evidence type="ECO:0000259" key="3">
    <source>
        <dbReference type="PROSITE" id="PS51387"/>
    </source>
</evidence>
<dbReference type="InterPro" id="IPR051312">
    <property type="entry name" value="Diverse_Substr_Oxidored"/>
</dbReference>
<keyword evidence="5" id="KW-1185">Reference proteome</keyword>
<dbReference type="AlphaFoldDB" id="A0A1I0XBF5"/>
<dbReference type="GO" id="GO:0016491">
    <property type="term" value="F:oxidoreductase activity"/>
    <property type="evidence" value="ECO:0007669"/>
    <property type="project" value="InterPro"/>
</dbReference>
<evidence type="ECO:0000313" key="5">
    <source>
        <dbReference type="Proteomes" id="UP000198796"/>
    </source>
</evidence>
<dbReference type="Gene3D" id="3.30.43.10">
    <property type="entry name" value="Uridine Diphospho-n-acetylenolpyruvylglucosamine Reductase, domain 2"/>
    <property type="match status" value="1"/>
</dbReference>
<accession>A0A1I0XBF5</accession>
<evidence type="ECO:0000256" key="2">
    <source>
        <dbReference type="ARBA" id="ARBA00022827"/>
    </source>
</evidence>